<dbReference type="EMBL" id="LBNE01000011">
    <property type="protein sequence ID" value="KKO70903.1"/>
    <property type="molecule type" value="Genomic_DNA"/>
</dbReference>
<comment type="caution">
    <text evidence="2">The sequence shown here is derived from an EMBL/GenBank/DDBJ whole genome shotgun (WGS) entry which is preliminary data.</text>
</comment>
<dbReference type="Proteomes" id="UP000078084">
    <property type="component" value="Unassembled WGS sequence"/>
</dbReference>
<organism evidence="2 3">
    <name type="scientific">Kerstersia gyiorum</name>
    <dbReference type="NCBI Taxonomy" id="206506"/>
    <lineage>
        <taxon>Bacteria</taxon>
        <taxon>Pseudomonadati</taxon>
        <taxon>Pseudomonadota</taxon>
        <taxon>Betaproteobacteria</taxon>
        <taxon>Burkholderiales</taxon>
        <taxon>Alcaligenaceae</taxon>
        <taxon>Kerstersia</taxon>
    </lineage>
</organism>
<evidence type="ECO:0000256" key="1">
    <source>
        <dbReference type="SAM" id="MobiDB-lite"/>
    </source>
</evidence>
<accession>A0A171KPT6</accession>
<reference evidence="2 3" key="1">
    <citation type="submission" date="2015-04" db="EMBL/GenBank/DDBJ databases">
        <title>Genome sequence of Kerstersia gyiorum CG1.</title>
        <authorList>
            <person name="Greninger A.L."/>
            <person name="Kozyreva V."/>
            <person name="Chaturvedi V."/>
        </authorList>
    </citation>
    <scope>NUCLEOTIDE SEQUENCE [LARGE SCALE GENOMIC DNA]</scope>
    <source>
        <strain evidence="2 3">CG1</strain>
    </source>
</reference>
<gene>
    <name evidence="2" type="ORF">AAV32_14335</name>
</gene>
<dbReference type="STRING" id="206506.AAV32_14335"/>
<evidence type="ECO:0000313" key="2">
    <source>
        <dbReference type="EMBL" id="KKO70903.1"/>
    </source>
</evidence>
<feature type="region of interest" description="Disordered" evidence="1">
    <location>
        <begin position="35"/>
        <end position="77"/>
    </location>
</feature>
<dbReference type="AlphaFoldDB" id="A0A171KPT6"/>
<name>A0A171KPT6_9BURK</name>
<protein>
    <submittedName>
        <fullName evidence="2">Uncharacterized protein</fullName>
    </submittedName>
</protein>
<feature type="compositionally biased region" description="Polar residues" evidence="1">
    <location>
        <begin position="62"/>
        <end position="77"/>
    </location>
</feature>
<sequence>MLQVQKRRPIIRPVGQCLSFTFLIIMIQHRAPSRTSLGWRPSRREFVPCNPRNEAPQDGPQHAQQPGSLNGKSDQIA</sequence>
<keyword evidence="3" id="KW-1185">Reference proteome</keyword>
<proteinExistence type="predicted"/>
<evidence type="ECO:0000313" key="3">
    <source>
        <dbReference type="Proteomes" id="UP000078084"/>
    </source>
</evidence>